<keyword evidence="2" id="KW-1185">Reference proteome</keyword>
<evidence type="ECO:0000313" key="1">
    <source>
        <dbReference type="EMBL" id="PRP85154.1"/>
    </source>
</evidence>
<gene>
    <name evidence="1" type="ORF">PROFUN_07101</name>
</gene>
<dbReference type="InParanoid" id="A0A2P6NMG1"/>
<organism evidence="1 2">
    <name type="scientific">Planoprotostelium fungivorum</name>
    <dbReference type="NCBI Taxonomy" id="1890364"/>
    <lineage>
        <taxon>Eukaryota</taxon>
        <taxon>Amoebozoa</taxon>
        <taxon>Evosea</taxon>
        <taxon>Variosea</taxon>
        <taxon>Cavosteliida</taxon>
        <taxon>Cavosteliaceae</taxon>
        <taxon>Planoprotostelium</taxon>
    </lineage>
</organism>
<dbReference type="EMBL" id="MDYQ01000049">
    <property type="protein sequence ID" value="PRP85154.1"/>
    <property type="molecule type" value="Genomic_DNA"/>
</dbReference>
<evidence type="ECO:0000313" key="2">
    <source>
        <dbReference type="Proteomes" id="UP000241769"/>
    </source>
</evidence>
<accession>A0A2P6NMG1</accession>
<proteinExistence type="predicted"/>
<dbReference type="Proteomes" id="UP000241769">
    <property type="component" value="Unassembled WGS sequence"/>
</dbReference>
<reference evidence="1 2" key="1">
    <citation type="journal article" date="2018" name="Genome Biol. Evol.">
        <title>Multiple Roots of Fruiting Body Formation in Amoebozoa.</title>
        <authorList>
            <person name="Hillmann F."/>
            <person name="Forbes G."/>
            <person name="Novohradska S."/>
            <person name="Ferling I."/>
            <person name="Riege K."/>
            <person name="Groth M."/>
            <person name="Westermann M."/>
            <person name="Marz M."/>
            <person name="Spaller T."/>
            <person name="Winckler T."/>
            <person name="Schaap P."/>
            <person name="Glockner G."/>
        </authorList>
    </citation>
    <scope>NUCLEOTIDE SEQUENCE [LARGE SCALE GENOMIC DNA]</scope>
    <source>
        <strain evidence="1 2">Jena</strain>
    </source>
</reference>
<dbReference type="AlphaFoldDB" id="A0A2P6NMG1"/>
<sequence length="150" mass="16771">MHRSVTGHMLRLPPAAEKMRGLLSLPRSHPKPKKNSDRFSLPHVPYLWSSISLHFQAGAALMLAVLLKAHSAGLSGFAVRELSNTPRPDKIGCIHHSHRKDRRTMDIPEAHKMKTKDNVISDKLNHIRNHHCEGQVTAHNSKPGAIDKQS</sequence>
<protein>
    <submittedName>
        <fullName evidence="1">Uncharacterized protein</fullName>
    </submittedName>
</protein>
<name>A0A2P6NMG1_9EUKA</name>
<comment type="caution">
    <text evidence="1">The sequence shown here is derived from an EMBL/GenBank/DDBJ whole genome shotgun (WGS) entry which is preliminary data.</text>
</comment>